<evidence type="ECO:0000313" key="2">
    <source>
        <dbReference type="Proteomes" id="UP001148629"/>
    </source>
</evidence>
<accession>A0ACC1RTR7</accession>
<evidence type="ECO:0000313" key="1">
    <source>
        <dbReference type="EMBL" id="KAJ3524604.1"/>
    </source>
</evidence>
<name>A0ACC1RTR7_9HYPO</name>
<comment type="caution">
    <text evidence="1">The sequence shown here is derived from an EMBL/GenBank/DDBJ whole genome shotgun (WGS) entry which is preliminary data.</text>
</comment>
<sequence length="206" mass="23278">MPSLLLALVNSPSSLAGLAAGLASVACLGYAVYQRYFHPLAGYPGPFLASITDLWQVQQYLSLRQPYTLTELHDKYGEFVRYGPDRLSITAEQVVPLVYQKGGRRFPKTEFYDAFGGKTANIFGMRSVDVHSTRRRHMSHSFSISSVKEMEHYLDANIKFLRDKISGFAKDGRAFDLKKLLRYYTIDCPVLSLIRSSARLLGRGRR</sequence>
<dbReference type="EMBL" id="JANRMS010002050">
    <property type="protein sequence ID" value="KAJ3524604.1"/>
    <property type="molecule type" value="Genomic_DNA"/>
</dbReference>
<proteinExistence type="predicted"/>
<protein>
    <submittedName>
        <fullName evidence="1">Uncharacterized protein</fullName>
    </submittedName>
</protein>
<reference evidence="1" key="1">
    <citation type="submission" date="2022-08" db="EMBL/GenBank/DDBJ databases">
        <title>Genome Sequence of Fusarium decemcellulare.</title>
        <authorList>
            <person name="Buettner E."/>
        </authorList>
    </citation>
    <scope>NUCLEOTIDE SEQUENCE</scope>
    <source>
        <strain evidence="1">Babe19</strain>
    </source>
</reference>
<gene>
    <name evidence="1" type="ORF">NM208_g11996</name>
</gene>
<organism evidence="1 2">
    <name type="scientific">Fusarium decemcellulare</name>
    <dbReference type="NCBI Taxonomy" id="57161"/>
    <lineage>
        <taxon>Eukaryota</taxon>
        <taxon>Fungi</taxon>
        <taxon>Dikarya</taxon>
        <taxon>Ascomycota</taxon>
        <taxon>Pezizomycotina</taxon>
        <taxon>Sordariomycetes</taxon>
        <taxon>Hypocreomycetidae</taxon>
        <taxon>Hypocreales</taxon>
        <taxon>Nectriaceae</taxon>
        <taxon>Fusarium</taxon>
        <taxon>Fusarium decemcellulare species complex</taxon>
    </lineage>
</organism>
<dbReference type="Proteomes" id="UP001148629">
    <property type="component" value="Unassembled WGS sequence"/>
</dbReference>
<keyword evidence="2" id="KW-1185">Reference proteome</keyword>